<organism evidence="8 9">
    <name type="scientific">Paludibaculum fermentans</name>
    <dbReference type="NCBI Taxonomy" id="1473598"/>
    <lineage>
        <taxon>Bacteria</taxon>
        <taxon>Pseudomonadati</taxon>
        <taxon>Acidobacteriota</taxon>
        <taxon>Terriglobia</taxon>
        <taxon>Bryobacterales</taxon>
        <taxon>Bryobacteraceae</taxon>
        <taxon>Paludibaculum</taxon>
    </lineage>
</organism>
<proteinExistence type="inferred from homology"/>
<reference evidence="8 9" key="1">
    <citation type="submission" date="2020-10" db="EMBL/GenBank/DDBJ databases">
        <title>Complete genome sequence of Paludibaculum fermentans P105T, a facultatively anaerobic acidobacterium capable of dissimilatory Fe(III) reduction.</title>
        <authorList>
            <person name="Dedysh S.N."/>
            <person name="Beletsky A.V."/>
            <person name="Kulichevskaya I.S."/>
            <person name="Mardanov A.V."/>
            <person name="Ravin N.V."/>
        </authorList>
    </citation>
    <scope>NUCLEOTIDE SEQUENCE [LARGE SCALE GENOMIC DNA]</scope>
    <source>
        <strain evidence="8 9">P105</strain>
    </source>
</reference>
<keyword evidence="6 7" id="KW-0472">Membrane</keyword>
<dbReference type="AlphaFoldDB" id="A0A7S7SKZ3"/>
<keyword evidence="4 7" id="KW-0812">Transmembrane</keyword>
<comment type="caution">
    <text evidence="7">Lacks conserved residue(s) required for the propagation of feature annotation.</text>
</comment>
<accession>A0A7S7SKZ3</accession>
<dbReference type="InterPro" id="IPR006301">
    <property type="entry name" value="FlhA"/>
</dbReference>
<dbReference type="EMBL" id="CP063849">
    <property type="protein sequence ID" value="QOY88854.1"/>
    <property type="molecule type" value="Genomic_DNA"/>
</dbReference>
<dbReference type="InterPro" id="IPR042193">
    <property type="entry name" value="FHIPEP_3"/>
</dbReference>
<dbReference type="GO" id="GO:0005886">
    <property type="term" value="C:plasma membrane"/>
    <property type="evidence" value="ECO:0007669"/>
    <property type="project" value="UniProtKB-SubCell"/>
</dbReference>
<protein>
    <recommendedName>
        <fullName evidence="7">Flagellar biosynthesis protein FlhA</fullName>
    </recommendedName>
</protein>
<dbReference type="PIRSF" id="PIRSF005419">
    <property type="entry name" value="FlhA"/>
    <property type="match status" value="1"/>
</dbReference>
<dbReference type="PRINTS" id="PR00949">
    <property type="entry name" value="TYPE3IMAPROT"/>
</dbReference>
<sequence>MANDSTSTPAVAPTRAMLRHAEWTDMAVPVAVLCIVVALVTPLPSVVLDFLLVLDIMTSVIVLMVAMYIRKAVEFSIFPSALLLLTLSRLALNISASRLILLNGNSGASAAGHVIEAFGTFVVGGNYVIGTVIFLVLIAIQYVVINHGAVRISEVTARFTLDALPGKQMSIDADMNAGLITEQEARTRRKQLAAEAEFYGAMDGASRFTQRDAVASILITGINIIAGFLIGVLQHGMDLKHALETYTILTIGEGLVSVIPALMISISGGLIVTRSSSEQRLGAEVSQQMFSNAQPLLLSSGVLAVLGMFPGLPALPFFAASAGIGYAGWRIRQKADASAALVAPVKKESAQVNVESLLKVEPLALDVGLGLVQLVEGGSESPLLLRITALRRQLAGQSGYLLPPLKVSDNLSLRSREYRVMLRGAEIARYELLAGHSLAIPGVNAQPLREGKATRDPAFGQTAFWIAAGLSDQARAAGYTVVDAVSIIGAHLAELIRKYACELFSRQDAKNYCDRVAQEHPKVVEDLVPKLLSLSVIQKVLQNLLRERVPVRDSVLILEAMSEAAVTTKNPILLTEFVRQAIRRVLVEPYLNSDRALEVFLLAPETEHLIEKAIEHHETTSSLALAPTRIREVVEEVRRRVGSGDNSAVLLTSTSVRYFVRQILEQYMPGVAVLSHGEIPAEVRIHVSGHPGATAQLEAKAGA</sequence>
<keyword evidence="3 7" id="KW-1003">Cell membrane</keyword>
<evidence type="ECO:0000313" key="9">
    <source>
        <dbReference type="Proteomes" id="UP000593892"/>
    </source>
</evidence>
<feature type="transmembrane region" description="Helical" evidence="7">
    <location>
        <begin position="26"/>
        <end position="44"/>
    </location>
</feature>
<dbReference type="InterPro" id="IPR042194">
    <property type="entry name" value="FHIPEP_1"/>
</dbReference>
<dbReference type="RefSeq" id="WP_194450517.1">
    <property type="nucleotide sequence ID" value="NZ_CP063849.1"/>
</dbReference>
<evidence type="ECO:0000256" key="6">
    <source>
        <dbReference type="ARBA" id="ARBA00023136"/>
    </source>
</evidence>
<keyword evidence="7" id="KW-0813">Transport</keyword>
<evidence type="ECO:0000256" key="2">
    <source>
        <dbReference type="ARBA" id="ARBA00008835"/>
    </source>
</evidence>
<dbReference type="PANTHER" id="PTHR30161:SF1">
    <property type="entry name" value="FLAGELLAR BIOSYNTHESIS PROTEIN FLHA-RELATED"/>
    <property type="match status" value="1"/>
</dbReference>
<dbReference type="Gene3D" id="1.10.8.540">
    <property type="entry name" value="FHIPEP family, domain 3"/>
    <property type="match status" value="1"/>
</dbReference>
<feature type="transmembrane region" description="Helical" evidence="7">
    <location>
        <begin position="296"/>
        <end position="329"/>
    </location>
</feature>
<keyword evidence="5 7" id="KW-1133">Transmembrane helix</keyword>
<feature type="transmembrane region" description="Helical" evidence="7">
    <location>
        <begin position="213"/>
        <end position="234"/>
    </location>
</feature>
<dbReference type="InterPro" id="IPR042196">
    <property type="entry name" value="FHIPEP_4"/>
</dbReference>
<keyword evidence="9" id="KW-1185">Reference proteome</keyword>
<evidence type="ECO:0000256" key="3">
    <source>
        <dbReference type="ARBA" id="ARBA00022475"/>
    </source>
</evidence>
<evidence type="ECO:0000256" key="5">
    <source>
        <dbReference type="ARBA" id="ARBA00022989"/>
    </source>
</evidence>
<dbReference type="PANTHER" id="PTHR30161">
    <property type="entry name" value="FLAGELLAR EXPORT PROTEIN, MEMBRANE FLHA SUBUNIT-RELATED"/>
    <property type="match status" value="1"/>
</dbReference>
<dbReference type="Gene3D" id="3.40.50.12790">
    <property type="entry name" value="FHIPEP family, domain 4"/>
    <property type="match status" value="1"/>
</dbReference>
<keyword evidence="8" id="KW-0969">Cilium</keyword>
<evidence type="ECO:0000256" key="7">
    <source>
        <dbReference type="RuleBase" id="RU364093"/>
    </source>
</evidence>
<evidence type="ECO:0000256" key="4">
    <source>
        <dbReference type="ARBA" id="ARBA00022692"/>
    </source>
</evidence>
<dbReference type="Proteomes" id="UP000593892">
    <property type="component" value="Chromosome"/>
</dbReference>
<dbReference type="NCBIfam" id="TIGR01398">
    <property type="entry name" value="FlhA"/>
    <property type="match status" value="1"/>
</dbReference>
<comment type="subcellular location">
    <subcellularLocation>
        <location evidence="1 7">Cell membrane</location>
        <topology evidence="1 7">Multi-pass membrane protein</topology>
    </subcellularLocation>
</comment>
<dbReference type="KEGG" id="pfer:IRI77_02520"/>
<dbReference type="InterPro" id="IPR001712">
    <property type="entry name" value="T3SS_FHIPEP"/>
</dbReference>
<comment type="similarity">
    <text evidence="2 7">Belongs to the FHIPEP (flagella/HR/invasion proteins export pore) family.</text>
</comment>
<keyword evidence="7" id="KW-1005">Bacterial flagellum biogenesis</keyword>
<feature type="transmembrane region" description="Helical" evidence="7">
    <location>
        <begin position="121"/>
        <end position="144"/>
    </location>
</feature>
<dbReference type="GO" id="GO:0044780">
    <property type="term" value="P:bacterial-type flagellum assembly"/>
    <property type="evidence" value="ECO:0007669"/>
    <property type="project" value="InterPro"/>
</dbReference>
<evidence type="ECO:0000313" key="8">
    <source>
        <dbReference type="EMBL" id="QOY88854.1"/>
    </source>
</evidence>
<feature type="transmembrane region" description="Helical" evidence="7">
    <location>
        <begin position="246"/>
        <end position="272"/>
    </location>
</feature>
<dbReference type="GO" id="GO:0009306">
    <property type="term" value="P:protein secretion"/>
    <property type="evidence" value="ECO:0007669"/>
    <property type="project" value="InterPro"/>
</dbReference>
<evidence type="ECO:0000256" key="1">
    <source>
        <dbReference type="ARBA" id="ARBA00004651"/>
    </source>
</evidence>
<keyword evidence="8" id="KW-0282">Flagellum</keyword>
<dbReference type="Gene3D" id="3.40.30.60">
    <property type="entry name" value="FHIPEP family, domain 1"/>
    <property type="match status" value="1"/>
</dbReference>
<gene>
    <name evidence="7 8" type="primary">flhA</name>
    <name evidence="8" type="ORF">IRI77_02520</name>
</gene>
<keyword evidence="7" id="KW-0653">Protein transport</keyword>
<name>A0A7S7SKZ3_PALFE</name>
<keyword evidence="7" id="KW-1006">Bacterial flagellum protein export</keyword>
<dbReference type="Pfam" id="PF00771">
    <property type="entry name" value="FHIPEP"/>
    <property type="match status" value="1"/>
</dbReference>
<keyword evidence="8" id="KW-0966">Cell projection</keyword>
<comment type="function">
    <text evidence="7">Required for formation of the rod structure of the flagellar apparatus. Together with FliI and FliH, may constitute the export apparatus of flagellin.</text>
</comment>
<feature type="transmembrane region" description="Helical" evidence="7">
    <location>
        <begin position="50"/>
        <end position="69"/>
    </location>
</feature>